<reference evidence="5" key="2">
    <citation type="submission" date="2012-08" db="EMBL/GenBank/DDBJ databases">
        <title>Genome sequence of Kazachstania naganishii.</title>
        <authorList>
            <person name="Gordon J.L."/>
            <person name="Armisen D."/>
            <person name="Proux-Wera E."/>
            <person name="OhEigeartaigh S.S."/>
            <person name="Byrne K.P."/>
            <person name="Wolfe K.H."/>
        </authorList>
    </citation>
    <scope>NUCLEOTIDE SEQUENCE [LARGE SCALE GENOMIC DNA]</scope>
    <source>
        <strain evidence="5">ATCC MYA-139 / BCRC 22969 / CBS 8797 / CCRC 22969 / KCTC 17520 / NBRC 10181 / NCYC 3082</strain>
    </source>
</reference>
<dbReference type="InterPro" id="IPR019487">
    <property type="entry name" value="RAM_signalling_pathway_SOG2"/>
</dbReference>
<protein>
    <recommendedName>
        <fullName evidence="6">RAM signaling network component</fullName>
    </recommendedName>
</protein>
<feature type="region of interest" description="Disordered" evidence="3">
    <location>
        <begin position="845"/>
        <end position="874"/>
    </location>
</feature>
<feature type="compositionally biased region" description="Low complexity" evidence="3">
    <location>
        <begin position="548"/>
        <end position="568"/>
    </location>
</feature>
<feature type="region of interest" description="Disordered" evidence="3">
    <location>
        <begin position="608"/>
        <end position="667"/>
    </location>
</feature>
<dbReference type="PROSITE" id="PS51450">
    <property type="entry name" value="LRR"/>
    <property type="match status" value="3"/>
</dbReference>
<dbReference type="Gene3D" id="3.80.10.10">
    <property type="entry name" value="Ribonuclease Inhibitor"/>
    <property type="match status" value="1"/>
</dbReference>
<reference evidence="4 5" key="1">
    <citation type="journal article" date="2011" name="Proc. Natl. Acad. Sci. U.S.A.">
        <title>Evolutionary erosion of yeast sex chromosomes by mating-type switching accidents.</title>
        <authorList>
            <person name="Gordon J.L."/>
            <person name="Armisen D."/>
            <person name="Proux-Wera E."/>
            <person name="Oheigeartaigh S.S."/>
            <person name="Byrne K.P."/>
            <person name="Wolfe K.H."/>
        </authorList>
    </citation>
    <scope>NUCLEOTIDE SEQUENCE [LARGE SCALE GENOMIC DNA]</scope>
    <source>
        <strain evidence="5">ATCC MYA-139 / BCRC 22969 / CBS 8797 / CCRC 22969 / KCTC 17520 / NBRC 10181 / NCYC 3082</strain>
    </source>
</reference>
<evidence type="ECO:0000256" key="2">
    <source>
        <dbReference type="ARBA" id="ARBA00022737"/>
    </source>
</evidence>
<dbReference type="PANTHER" id="PTHR24366:SF96">
    <property type="entry name" value="LEUCINE RICH REPEAT CONTAINING 53"/>
    <property type="match status" value="1"/>
</dbReference>
<dbReference type="GO" id="GO:0005933">
    <property type="term" value="C:cellular bud"/>
    <property type="evidence" value="ECO:0007669"/>
    <property type="project" value="EnsemblFungi"/>
</dbReference>
<dbReference type="InterPro" id="IPR003591">
    <property type="entry name" value="Leu-rich_rpt_typical-subtyp"/>
</dbReference>
<dbReference type="eggNOG" id="KOG0619">
    <property type="taxonomic scope" value="Eukaryota"/>
</dbReference>
<dbReference type="GeneID" id="34526002"/>
<feature type="region of interest" description="Disordered" evidence="3">
    <location>
        <begin position="531"/>
        <end position="595"/>
    </location>
</feature>
<proteinExistence type="predicted"/>
<dbReference type="HOGENOM" id="CLU_335290_0_0_1"/>
<sequence>MNGLGEPDHSNELEALISKQLSSGNSVKLVSLELESLTTSTIVALKPVERLSLRKNSLTTLPSSFADLKNLRYLDLNCNNFREIPVSLYGCPKLEILDLSSNKIKSLPDDIPPVWTKHLKVLSLKNNRIVSIWDLRNVVRLQKLEMLDIDGNNIPTDELELVQKYTPTNASIPRDEYWALALQRYFEDHPEQIHSHQQQSATSIPTTANNPNNGVTTNLSSLHQEKFSKASKRMGFISTGSPNSGQGTSTANNEIMSTSNPELENETSGSTELYNHTKYNDYFKRLSVLSEESVINEHYKVSHSELVVACRKLLFSFTECQQVIRKIASFCKEKSIAVNIVTLLYSVRSHIDNLVEFLQQAETQKDFNDQAMIKLCITITTIFKQIISCLRKNFEAFFAEDDLCFIRMFYMTLLCSYSEIYNSWCFISSGGPPLKKTSARKHTLKRNDSAINMYSVGSYSPVISGEVGAANTSVEGLINKPRRRSHTLQTKLPSSLSSNVVATGSAISSPNSNIETTKSLSNIMSLNAHVNANTTNGSNNGQSMTPISQKSDVSTSSAASSINTGGTSHTVVDGNSSGVRANDHSTTSVQSNGSYPARLSSISLYQRQDNQASEADYEHTQEGKSATNGATTNMSGSSDSTRTKVGTTSANSPVTAEKGTTDNSINEGNESIKIVDEAQQNIDIQLYQMLTNVVKMVSVVYNHLTSEISKIAVASSNGQQILTDSLSTKIRELTDTCWQAMELSKSLNDRLDLLLSGEPAITERYLSKAEKLRTWEKINAFLKSIIMILGNTKSVMSDLPSLNDIRPNLASLAKITKDVTVILDLSSYKSVSVIAAQLQKHQHAPQVHQQQQQQQAHQQQQSVPQQVQHQFQQQQYQINSNTHVPLLTPQQPPATNPFENMK</sequence>
<evidence type="ECO:0000313" key="4">
    <source>
        <dbReference type="EMBL" id="CCK70302.1"/>
    </source>
</evidence>
<feature type="compositionally biased region" description="Polar residues" evidence="3">
    <location>
        <begin position="531"/>
        <end position="547"/>
    </location>
</feature>
<dbReference type="EMBL" id="HE978318">
    <property type="protein sequence ID" value="CCK70302.1"/>
    <property type="molecule type" value="Genomic_DNA"/>
</dbReference>
<dbReference type="SUPFAM" id="SSF52058">
    <property type="entry name" value="L domain-like"/>
    <property type="match status" value="1"/>
</dbReference>
<dbReference type="Proteomes" id="UP000006310">
    <property type="component" value="Chromosome 5"/>
</dbReference>
<name>J7RYQ0_HUIN7</name>
<dbReference type="GO" id="GO:0007165">
    <property type="term" value="P:signal transduction"/>
    <property type="evidence" value="ECO:0007669"/>
    <property type="project" value="EnsemblFungi"/>
</dbReference>
<dbReference type="OMA" id="YNDYFKR"/>
<organism evidence="4 5">
    <name type="scientific">Huiozyma naganishii (strain ATCC MYA-139 / BCRC 22969 / CBS 8797 / KCTC 17520 / NBRC 10181 / NCYC 3082 / Yp74L-3)</name>
    <name type="common">Yeast</name>
    <name type="synonym">Kazachstania naganishii</name>
    <dbReference type="NCBI Taxonomy" id="1071383"/>
    <lineage>
        <taxon>Eukaryota</taxon>
        <taxon>Fungi</taxon>
        <taxon>Dikarya</taxon>
        <taxon>Ascomycota</taxon>
        <taxon>Saccharomycotina</taxon>
        <taxon>Saccharomycetes</taxon>
        <taxon>Saccharomycetales</taxon>
        <taxon>Saccharomycetaceae</taxon>
        <taxon>Huiozyma</taxon>
    </lineage>
</organism>
<dbReference type="Pfam" id="PF13855">
    <property type="entry name" value="LRR_8"/>
    <property type="match status" value="1"/>
</dbReference>
<dbReference type="GO" id="GO:0043332">
    <property type="term" value="C:mating projection tip"/>
    <property type="evidence" value="ECO:0007669"/>
    <property type="project" value="EnsemblFungi"/>
</dbReference>
<feature type="region of interest" description="Disordered" evidence="3">
    <location>
        <begin position="192"/>
        <end position="211"/>
    </location>
</feature>
<keyword evidence="2" id="KW-0677">Repeat</keyword>
<dbReference type="GO" id="GO:0000131">
    <property type="term" value="C:incipient cellular bud site"/>
    <property type="evidence" value="ECO:0007669"/>
    <property type="project" value="EnsemblFungi"/>
</dbReference>
<evidence type="ECO:0000256" key="1">
    <source>
        <dbReference type="ARBA" id="ARBA00022614"/>
    </source>
</evidence>
<dbReference type="GO" id="GO:0007118">
    <property type="term" value="P:budding cell apical bud growth"/>
    <property type="evidence" value="ECO:0007669"/>
    <property type="project" value="EnsemblFungi"/>
</dbReference>
<dbReference type="InterPro" id="IPR032675">
    <property type="entry name" value="LRR_dom_sf"/>
</dbReference>
<dbReference type="SMART" id="SM00369">
    <property type="entry name" value="LRR_TYP"/>
    <property type="match status" value="4"/>
</dbReference>
<gene>
    <name evidence="4" type="primary">KNAG0E00340</name>
    <name evidence="4" type="ordered locus">KNAG_0E00340</name>
</gene>
<evidence type="ECO:0008006" key="6">
    <source>
        <dbReference type="Google" id="ProtNLM"/>
    </source>
</evidence>
<evidence type="ECO:0000256" key="3">
    <source>
        <dbReference type="SAM" id="MobiDB-lite"/>
    </source>
</evidence>
<dbReference type="InterPro" id="IPR001611">
    <property type="entry name" value="Leu-rich_rpt"/>
</dbReference>
<dbReference type="Pfam" id="PF10428">
    <property type="entry name" value="SOG2"/>
    <property type="match status" value="1"/>
</dbReference>
<dbReference type="KEGG" id="kng:KNAG_0E00340"/>
<dbReference type="OrthoDB" id="1394818at2759"/>
<accession>J7RYQ0</accession>
<dbReference type="STRING" id="1071383.J7RYQ0"/>
<dbReference type="AlphaFoldDB" id="J7RYQ0"/>
<dbReference type="RefSeq" id="XP_022464548.1">
    <property type="nucleotide sequence ID" value="XM_022608010.1"/>
</dbReference>
<evidence type="ECO:0000313" key="5">
    <source>
        <dbReference type="Proteomes" id="UP000006310"/>
    </source>
</evidence>
<dbReference type="PANTHER" id="PTHR24366">
    <property type="entry name" value="IG(IMMUNOGLOBULIN) AND LRR(LEUCINE RICH REPEAT) DOMAINS"/>
    <property type="match status" value="1"/>
</dbReference>
<keyword evidence="1" id="KW-0433">Leucine-rich repeat</keyword>
<keyword evidence="5" id="KW-1185">Reference proteome</keyword>
<feature type="compositionally biased region" description="Polar residues" evidence="3">
    <location>
        <begin position="623"/>
        <end position="654"/>
    </location>
</feature>
<feature type="compositionally biased region" description="Polar residues" evidence="3">
    <location>
        <begin position="569"/>
        <end position="595"/>
    </location>
</feature>
<dbReference type="GO" id="GO:0000920">
    <property type="term" value="P:septum digestion after cytokinesis"/>
    <property type="evidence" value="ECO:0007669"/>
    <property type="project" value="EnsemblFungi"/>
</dbReference>
<feature type="compositionally biased region" description="Polar residues" evidence="3">
    <location>
        <begin position="195"/>
        <end position="211"/>
    </location>
</feature>